<evidence type="ECO:0000256" key="3">
    <source>
        <dbReference type="ARBA" id="ARBA00022771"/>
    </source>
</evidence>
<dbReference type="PANTHER" id="PTHR24403:SF67">
    <property type="entry name" value="FI01116P-RELATED"/>
    <property type="match status" value="1"/>
</dbReference>
<comment type="caution">
    <text evidence="8">The sequence shown here is derived from an EMBL/GenBank/DDBJ whole genome shotgun (WGS) entry which is preliminary data.</text>
</comment>
<dbReference type="SUPFAM" id="SSF57184">
    <property type="entry name" value="Growth factor receptor domain"/>
    <property type="match status" value="1"/>
</dbReference>
<feature type="compositionally biased region" description="Basic residues" evidence="6">
    <location>
        <begin position="512"/>
        <end position="527"/>
    </location>
</feature>
<dbReference type="Proteomes" id="UP000215335">
    <property type="component" value="Unassembled WGS sequence"/>
</dbReference>
<dbReference type="AlphaFoldDB" id="A0A232F9P6"/>
<feature type="domain" description="C2H2-type" evidence="7">
    <location>
        <begin position="837"/>
        <end position="859"/>
    </location>
</feature>
<reference evidence="8 9" key="1">
    <citation type="journal article" date="2017" name="Curr. Biol.">
        <title>The Evolution of Venom by Co-option of Single-Copy Genes.</title>
        <authorList>
            <person name="Martinson E.O."/>
            <person name="Mrinalini"/>
            <person name="Kelkar Y.D."/>
            <person name="Chang C.H."/>
            <person name="Werren J.H."/>
        </authorList>
    </citation>
    <scope>NUCLEOTIDE SEQUENCE [LARGE SCALE GENOMIC DNA]</scope>
    <source>
        <strain evidence="8 9">Alberta</strain>
        <tissue evidence="8">Whole body</tissue>
    </source>
</reference>
<keyword evidence="4" id="KW-0862">Zinc</keyword>
<dbReference type="Gene3D" id="3.30.160.60">
    <property type="entry name" value="Classic Zinc Finger"/>
    <property type="match status" value="2"/>
</dbReference>
<evidence type="ECO:0000256" key="6">
    <source>
        <dbReference type="SAM" id="MobiDB-lite"/>
    </source>
</evidence>
<keyword evidence="2" id="KW-0677">Repeat</keyword>
<sequence>MVGEVIIDWSEKDNLVLSLIVYTGTERINKPEIEDCATKTDTNFFITDVRSIDLEDHFGSEKAIQVCCFHCDKAKRVFGKRISKCDECGTILGFKCLKCFRERTLKTCEHASMRCTISGRHLSYEFLREKRAILERNKENRERFYADRANSVRENLLELRAEFEGEIPPVKRKKRGSAQASKKGNNGKNIRGETLFNSSGMILLLCTACNTSKPKINSQKETHCKQCGTEFRFQCITCSSSYTTHTSCNQHIKYKHLETSDSFTGSDFQVKYEDFVNGLKVTNNSEKKCWQKQRKLEGERDPQSAYYFRYMSDNSDCKIKTNEKASLNPYLYYCRECHSSYKRYHGYSISNCPNCKTKLMYRCAKCISLRQSKRSIKRHIFYCRQSSINKREEDSEIESENSDSSSHSAKIRTYIRRSSEQFSSKNLVILFCPSCEKSTPKIHGVKTNKCKDCREVLLFVCKKYVDIGEIFLTASPLDSLYEFQSTISPDNQEQANLKNLPAKPPDESQSQKAKRISKPKRRRNQHKHTLEHSLKIHCPGCQNGVELENTLYENGRPQRCAKCRKKVEFLCLWCEGIFRNYQSAQYHCNYTCKKQPPVKLVFKHVTVGLEKLKLDIVDEDIIINEDEKEIGFTEVFSSAKSKGLAKGLKPAFYIEEPSNLTISKEEGVYAKELSPEIQLITIDSDDGFADDKNEDKLSLAECVVCNIDPDRKASKHDSSKRRVCGKILGGTSMQKIDQVSQVKMKARLRCSCCFDDVDINRSAVNFYSKTNCKKCKAPLLFVCNFCQNSCSNLTSMYKHLKITCKTDSVTFLCAKCPYTTKYKAALKKHVETRHISRKCRKCGKIFNDARRMSVHERYHCPVEINNTILTFVCKLCDRKFKDLSSLVDLDHRIFCVKGFHCDICGYVTKFKGDIRKHIENMHKI</sequence>
<dbReference type="PROSITE" id="PS50157">
    <property type="entry name" value="ZINC_FINGER_C2H2_2"/>
    <property type="match status" value="1"/>
</dbReference>
<keyword evidence="3 5" id="KW-0863">Zinc-finger</keyword>
<keyword evidence="1" id="KW-0479">Metal-binding</keyword>
<evidence type="ECO:0000259" key="7">
    <source>
        <dbReference type="PROSITE" id="PS50157"/>
    </source>
</evidence>
<dbReference type="EMBL" id="NNAY01000657">
    <property type="protein sequence ID" value="OXU27153.1"/>
    <property type="molecule type" value="Genomic_DNA"/>
</dbReference>
<evidence type="ECO:0000256" key="2">
    <source>
        <dbReference type="ARBA" id="ARBA00022737"/>
    </source>
</evidence>
<evidence type="ECO:0000313" key="9">
    <source>
        <dbReference type="Proteomes" id="UP000215335"/>
    </source>
</evidence>
<feature type="region of interest" description="Disordered" evidence="6">
    <location>
        <begin position="495"/>
        <end position="530"/>
    </location>
</feature>
<dbReference type="PROSITE" id="PS00028">
    <property type="entry name" value="ZINC_FINGER_C2H2_1"/>
    <property type="match status" value="2"/>
</dbReference>
<dbReference type="GO" id="GO:0008270">
    <property type="term" value="F:zinc ion binding"/>
    <property type="evidence" value="ECO:0007669"/>
    <property type="project" value="UniProtKB-KW"/>
</dbReference>
<dbReference type="InterPro" id="IPR050688">
    <property type="entry name" value="Zinc_finger/UBP_domain"/>
</dbReference>
<accession>A0A232F9P6</accession>
<dbReference type="InterPro" id="IPR009030">
    <property type="entry name" value="Growth_fac_rcpt_cys_sf"/>
</dbReference>
<feature type="compositionally biased region" description="Polar residues" evidence="6">
    <location>
        <begin position="178"/>
        <end position="188"/>
    </location>
</feature>
<dbReference type="InterPro" id="IPR013087">
    <property type="entry name" value="Znf_C2H2_type"/>
</dbReference>
<feature type="region of interest" description="Disordered" evidence="6">
    <location>
        <begin position="170"/>
        <end position="190"/>
    </location>
</feature>
<dbReference type="GO" id="GO:0005634">
    <property type="term" value="C:nucleus"/>
    <property type="evidence" value="ECO:0007669"/>
    <property type="project" value="TreeGrafter"/>
</dbReference>
<evidence type="ECO:0000256" key="1">
    <source>
        <dbReference type="ARBA" id="ARBA00022723"/>
    </source>
</evidence>
<dbReference type="SMART" id="SM00355">
    <property type="entry name" value="ZnF_C2H2"/>
    <property type="match status" value="6"/>
</dbReference>
<evidence type="ECO:0000256" key="4">
    <source>
        <dbReference type="ARBA" id="ARBA00022833"/>
    </source>
</evidence>
<organism evidence="8 9">
    <name type="scientific">Trichomalopsis sarcophagae</name>
    <dbReference type="NCBI Taxonomy" id="543379"/>
    <lineage>
        <taxon>Eukaryota</taxon>
        <taxon>Metazoa</taxon>
        <taxon>Ecdysozoa</taxon>
        <taxon>Arthropoda</taxon>
        <taxon>Hexapoda</taxon>
        <taxon>Insecta</taxon>
        <taxon>Pterygota</taxon>
        <taxon>Neoptera</taxon>
        <taxon>Endopterygota</taxon>
        <taxon>Hymenoptera</taxon>
        <taxon>Apocrita</taxon>
        <taxon>Proctotrupomorpha</taxon>
        <taxon>Chalcidoidea</taxon>
        <taxon>Pteromalidae</taxon>
        <taxon>Pteromalinae</taxon>
        <taxon>Trichomalopsis</taxon>
    </lineage>
</organism>
<name>A0A232F9P6_9HYME</name>
<protein>
    <recommendedName>
        <fullName evidence="7">C2H2-type domain-containing protein</fullName>
    </recommendedName>
</protein>
<evidence type="ECO:0000256" key="5">
    <source>
        <dbReference type="PROSITE-ProRule" id="PRU00042"/>
    </source>
</evidence>
<keyword evidence="9" id="KW-1185">Reference proteome</keyword>
<proteinExistence type="predicted"/>
<dbReference type="STRING" id="543379.A0A232F9P6"/>
<evidence type="ECO:0000313" key="8">
    <source>
        <dbReference type="EMBL" id="OXU27153.1"/>
    </source>
</evidence>
<dbReference type="PANTHER" id="PTHR24403">
    <property type="entry name" value="ZINC FINGER PROTEIN"/>
    <property type="match status" value="1"/>
</dbReference>
<dbReference type="GO" id="GO:0010468">
    <property type="term" value="P:regulation of gene expression"/>
    <property type="evidence" value="ECO:0007669"/>
    <property type="project" value="TreeGrafter"/>
</dbReference>
<gene>
    <name evidence="8" type="ORF">TSAR_003658</name>
</gene>